<dbReference type="PROSITE" id="PS01083">
    <property type="entry name" value="DNA_PHOTOLYASES_2_1"/>
    <property type="match status" value="1"/>
</dbReference>
<keyword evidence="5" id="KW-0285">Flavoprotein</keyword>
<dbReference type="Gene3D" id="3.40.50.620">
    <property type="entry name" value="HUPs"/>
    <property type="match status" value="1"/>
</dbReference>
<evidence type="ECO:0000256" key="6">
    <source>
        <dbReference type="ARBA" id="ARBA00022763"/>
    </source>
</evidence>
<dbReference type="GO" id="GO:0003677">
    <property type="term" value="F:DNA binding"/>
    <property type="evidence" value="ECO:0007669"/>
    <property type="project" value="UniProtKB-KW"/>
</dbReference>
<evidence type="ECO:0000256" key="2">
    <source>
        <dbReference type="ARBA" id="ARBA00006409"/>
    </source>
</evidence>
<dbReference type="EC" id="4.1.99.3" evidence="3"/>
<dbReference type="SUPFAM" id="SSF52425">
    <property type="entry name" value="Cryptochrome/photolyase, N-terminal domain"/>
    <property type="match status" value="1"/>
</dbReference>
<dbReference type="RefSeq" id="WP_258877122.1">
    <property type="nucleotide sequence ID" value="NZ_CP048914.1"/>
</dbReference>
<feature type="domain" description="Photolyase/cryptochrome alpha/beta" evidence="13">
    <location>
        <begin position="20"/>
        <end position="174"/>
    </location>
</feature>
<protein>
    <recommendedName>
        <fullName evidence="4">Deoxyribodipyrimidine photo-lyase</fullName>
        <ecNumber evidence="3">4.1.99.3</ecNumber>
    </recommendedName>
    <alternativeName>
        <fullName evidence="11">DNA photolyase</fullName>
    </alternativeName>
</protein>
<comment type="similarity">
    <text evidence="2">Belongs to the DNA photolyase class-2 family.</text>
</comment>
<dbReference type="PANTHER" id="PTHR10211:SF0">
    <property type="entry name" value="DEOXYRIBODIPYRIMIDINE PHOTO-LYASE"/>
    <property type="match status" value="1"/>
</dbReference>
<keyword evidence="7" id="KW-0274">FAD</keyword>
<evidence type="ECO:0000256" key="3">
    <source>
        <dbReference type="ARBA" id="ARBA00013149"/>
    </source>
</evidence>
<evidence type="ECO:0000256" key="10">
    <source>
        <dbReference type="ARBA" id="ARBA00023239"/>
    </source>
</evidence>
<evidence type="ECO:0000256" key="1">
    <source>
        <dbReference type="ARBA" id="ARBA00001974"/>
    </source>
</evidence>
<evidence type="ECO:0000256" key="11">
    <source>
        <dbReference type="ARBA" id="ARBA00031671"/>
    </source>
</evidence>
<keyword evidence="15" id="KW-1185">Reference proteome</keyword>
<evidence type="ECO:0000256" key="7">
    <source>
        <dbReference type="ARBA" id="ARBA00022827"/>
    </source>
</evidence>
<dbReference type="InterPro" id="IPR014729">
    <property type="entry name" value="Rossmann-like_a/b/a_fold"/>
</dbReference>
<keyword evidence="6" id="KW-0227">DNA damage</keyword>
<dbReference type="GO" id="GO:0003904">
    <property type="term" value="F:deoxyribodipyrimidine photo-lyase activity"/>
    <property type="evidence" value="ECO:0007669"/>
    <property type="project" value="UniProtKB-EC"/>
</dbReference>
<dbReference type="FunFam" id="1.10.579.10:FF:000002">
    <property type="entry name" value="Deoxyribodipyrimidine photolyase"/>
    <property type="match status" value="1"/>
</dbReference>
<dbReference type="InterPro" id="IPR032673">
    <property type="entry name" value="DNA_photolyase_2_CS"/>
</dbReference>
<dbReference type="PANTHER" id="PTHR10211">
    <property type="entry name" value="DEOXYRIBODIPYRIMIDINE PHOTOLYASE"/>
    <property type="match status" value="1"/>
</dbReference>
<evidence type="ECO:0000313" key="15">
    <source>
        <dbReference type="Proteomes" id="UP000514720"/>
    </source>
</evidence>
<dbReference type="GO" id="GO:0000719">
    <property type="term" value="P:photoreactive repair"/>
    <property type="evidence" value="ECO:0007669"/>
    <property type="project" value="TreeGrafter"/>
</dbReference>
<keyword evidence="8" id="KW-0238">DNA-binding</keyword>
<dbReference type="KEGG" id="xcl:G4Z02_06040"/>
<dbReference type="InterPro" id="IPR052219">
    <property type="entry name" value="Photolyase_Class-2"/>
</dbReference>
<comment type="cofactor">
    <cofactor evidence="1">
        <name>FAD</name>
        <dbReference type="ChEBI" id="CHEBI:57692"/>
    </cofactor>
</comment>
<name>A0A7L7KR75_9MOLU</name>
<comment type="catalytic activity">
    <reaction evidence="12">
        <text>cyclobutadipyrimidine (in DNA) = 2 pyrimidine residues (in DNA).</text>
        <dbReference type="EC" id="4.1.99.3"/>
    </reaction>
</comment>
<evidence type="ECO:0000259" key="13">
    <source>
        <dbReference type="Pfam" id="PF00875"/>
    </source>
</evidence>
<evidence type="ECO:0000256" key="5">
    <source>
        <dbReference type="ARBA" id="ARBA00022630"/>
    </source>
</evidence>
<dbReference type="Gene3D" id="1.25.40.80">
    <property type="match status" value="1"/>
</dbReference>
<sequence length="414" mass="48851">MNVERVEVLRASNNHNDRIVYLMTSSFRAHNNHSLEHALEYVHATNKELTIILFKQPEENPRNHEFFLMGIHNYQEVFSPVSRTIHYFESFTDEMKDILSSAYHIVKDRAYLLEDKAIEQKVIDIAQTNDVGLSLVESDVFVPVRAASNKEEYAASTIRKKIMSKLEDFNDPIQTTLTWLQGEEDALGVLMDFINEKLDHYVDRNDPSKNYTSGLSPYLKYGFISPLTIHNEVVYFEGESTDNFIEELVVRRELAYNFVYYNEQYNQFEGITYQWAYDTMAEHLQDDRKYLYTKEDYLNFATHDPYFNAAMKEMVVLGKMHGYMRMYWAKKIIEWSKTYKEAYDIAISLNNYYFLDGNTPNGYTGVAWCFGKHDRAWASRPIFGKLRYMNANGLRRKFNIDEYVDTMERLVQNE</sequence>
<reference evidence="14 15" key="1">
    <citation type="submission" date="2020-02" db="EMBL/GenBank/DDBJ databases">
        <authorList>
            <person name="Zheng R.K."/>
            <person name="Sun C.M."/>
        </authorList>
    </citation>
    <scope>NUCLEOTIDE SEQUENCE [LARGE SCALE GENOMIC DNA]</scope>
    <source>
        <strain evidence="15">zrk13</strain>
    </source>
</reference>
<organism evidence="14 15">
    <name type="scientific">Candidatus Xianfuyuplasma coldseepsis</name>
    <dbReference type="NCBI Taxonomy" id="2782163"/>
    <lineage>
        <taxon>Bacteria</taxon>
        <taxon>Bacillati</taxon>
        <taxon>Mycoplasmatota</taxon>
        <taxon>Mollicutes</taxon>
        <taxon>Candidatus Izemoplasmatales</taxon>
        <taxon>Candidatus Izemoplasmataceae</taxon>
        <taxon>Candidatus Xianfuyuplasma</taxon>
    </lineage>
</organism>
<evidence type="ECO:0000256" key="12">
    <source>
        <dbReference type="ARBA" id="ARBA00033999"/>
    </source>
</evidence>
<keyword evidence="9" id="KW-0234">DNA repair</keyword>
<dbReference type="InterPro" id="IPR006050">
    <property type="entry name" value="DNA_photolyase_N"/>
</dbReference>
<evidence type="ECO:0000256" key="8">
    <source>
        <dbReference type="ARBA" id="ARBA00023125"/>
    </source>
</evidence>
<dbReference type="InterPro" id="IPR036155">
    <property type="entry name" value="Crypto/Photolyase_N_sf"/>
</dbReference>
<proteinExistence type="inferred from homology"/>
<dbReference type="InterPro" id="IPR036134">
    <property type="entry name" value="Crypto/Photolyase_FAD-like_sf"/>
</dbReference>
<dbReference type="Gene3D" id="1.10.579.10">
    <property type="entry name" value="DNA Cyclobutane Dipyrimidine Photolyase, subunit A, domain 3"/>
    <property type="match status" value="1"/>
</dbReference>
<evidence type="ECO:0000256" key="4">
    <source>
        <dbReference type="ARBA" id="ARBA00014046"/>
    </source>
</evidence>
<dbReference type="SUPFAM" id="SSF48173">
    <property type="entry name" value="Cryptochrome/photolyase FAD-binding domain"/>
    <property type="match status" value="1"/>
</dbReference>
<evidence type="ECO:0000313" key="14">
    <source>
        <dbReference type="EMBL" id="QMS85330.1"/>
    </source>
</evidence>
<dbReference type="AlphaFoldDB" id="A0A7L7KR75"/>
<evidence type="ECO:0000256" key="9">
    <source>
        <dbReference type="ARBA" id="ARBA00023204"/>
    </source>
</evidence>
<dbReference type="Proteomes" id="UP000514720">
    <property type="component" value="Chromosome"/>
</dbReference>
<gene>
    <name evidence="14" type="ORF">G4Z02_06040</name>
</gene>
<dbReference type="Pfam" id="PF00875">
    <property type="entry name" value="DNA_photolyase"/>
    <property type="match status" value="1"/>
</dbReference>
<keyword evidence="10 14" id="KW-0456">Lyase</keyword>
<dbReference type="EMBL" id="CP048914">
    <property type="protein sequence ID" value="QMS85330.1"/>
    <property type="molecule type" value="Genomic_DNA"/>
</dbReference>
<accession>A0A7L7KR75</accession>